<dbReference type="Pfam" id="PF14791">
    <property type="entry name" value="DNA_pol_B_thumb"/>
    <property type="match status" value="1"/>
</dbReference>
<evidence type="ECO:0000256" key="19">
    <source>
        <dbReference type="ARBA" id="ARBA00044678"/>
    </source>
</evidence>
<gene>
    <name evidence="25" type="ORF">CO097_07015</name>
</gene>
<comment type="function">
    <text evidence="20">Repair polymerase that plays a key role in base-excision repair. During this process, the damaged base is excised by specific DNA glycosylases, the DNA backbone is nicked at the abasic site by an apurinic/apyrimidic (AP) endonuclease, and POLB removes 5'-deoxyribose-phosphate from the preincised AP site acting as a 5'-deoxyribose-phosphate lyase (5'-dRP lyase); through its DNA polymerase activity, it adds one nucleotide to the 3' end of the arising single-nucleotide gap. Conducts 'gap-filling' DNA synthesis in a stepwise distributive fashion rather than in a processive fashion as for other DNA polymerases. It is also able to cleave sugar-phosphate bonds 3' to an intact AP site, acting as an AP lyase.</text>
</comment>
<comment type="catalytic activity">
    <reaction evidence="18">
        <text>2'-deoxyribonucleotide-(2'-deoxyribose 5'-phosphate)-2'-deoxyribonucleotide-DNA = a 3'-end 2'-deoxyribonucleotide-(2,3-dehydro-2,3-deoxyribose 5'-phosphate)-DNA + a 5'-end 5'-phospho-2'-deoxyribonucleoside-DNA + H(+)</text>
        <dbReference type="Rhea" id="RHEA:66592"/>
        <dbReference type="Rhea" id="RHEA-COMP:13180"/>
        <dbReference type="Rhea" id="RHEA-COMP:16897"/>
        <dbReference type="Rhea" id="RHEA-COMP:17067"/>
        <dbReference type="ChEBI" id="CHEBI:15378"/>
        <dbReference type="ChEBI" id="CHEBI:136412"/>
        <dbReference type="ChEBI" id="CHEBI:157695"/>
        <dbReference type="ChEBI" id="CHEBI:167181"/>
        <dbReference type="EC" id="4.2.99.18"/>
    </reaction>
</comment>
<dbReference type="InterPro" id="IPR037160">
    <property type="entry name" value="DNA_Pol_thumb_sf"/>
</dbReference>
<keyword evidence="9" id="KW-0548">Nucleotidyltransferase</keyword>
<dbReference type="GO" id="GO:0005829">
    <property type="term" value="C:cytosol"/>
    <property type="evidence" value="ECO:0007669"/>
    <property type="project" value="TreeGrafter"/>
</dbReference>
<dbReference type="InterPro" id="IPR050243">
    <property type="entry name" value="PHP_phosphatase"/>
</dbReference>
<protein>
    <recommendedName>
        <fullName evidence="5">DNA polymerase beta</fullName>
        <ecNumber evidence="3">2.7.7.7</ecNumber>
        <ecNumber evidence="4">4.2.99.18</ecNumber>
    </recommendedName>
    <alternativeName>
        <fullName evidence="16">5'-deoxyribose-phosphate lyase</fullName>
    </alternativeName>
    <alternativeName>
        <fullName evidence="17">AP lyase</fullName>
    </alternativeName>
</protein>
<comment type="subcellular location">
    <subcellularLocation>
        <location evidence="2">Cytoplasm</location>
    </subcellularLocation>
</comment>
<evidence type="ECO:0000313" key="26">
    <source>
        <dbReference type="Proteomes" id="UP000228560"/>
    </source>
</evidence>
<dbReference type="PANTHER" id="PTHR36928:SF1">
    <property type="entry name" value="PHOSPHATASE YCDX-RELATED"/>
    <property type="match status" value="1"/>
</dbReference>
<dbReference type="Gene3D" id="1.10.150.110">
    <property type="entry name" value="DNA polymerase beta, N-terminal domain-like"/>
    <property type="match status" value="1"/>
</dbReference>
<dbReference type="SUPFAM" id="SSF47802">
    <property type="entry name" value="DNA polymerase beta, N-terminal domain-like"/>
    <property type="match status" value="1"/>
</dbReference>
<feature type="domain" description="Polymerase/histidinol phosphatase N-terminal" evidence="23">
    <location>
        <begin position="323"/>
        <end position="402"/>
    </location>
</feature>
<dbReference type="InterPro" id="IPR004013">
    <property type="entry name" value="PHP_dom"/>
</dbReference>
<keyword evidence="7" id="KW-0237">DNA synthesis</keyword>
<dbReference type="InterPro" id="IPR043519">
    <property type="entry name" value="NT_sf"/>
</dbReference>
<accession>A0A2M8C9S9</accession>
<evidence type="ECO:0000256" key="4">
    <source>
        <dbReference type="ARBA" id="ARBA00012720"/>
    </source>
</evidence>
<dbReference type="InterPro" id="IPR002008">
    <property type="entry name" value="DNA_pol_X_beta-like"/>
</dbReference>
<dbReference type="PRINTS" id="PR00870">
    <property type="entry name" value="DNAPOLXBETA"/>
</dbReference>
<comment type="catalytic activity">
    <reaction evidence="19">
        <text>a 5'-end 2'-deoxyribose-2'-deoxyribonucleotide-DNA = (2E,4S)-4-hydroxypenten-2-al-5-phosphate + a 5'-end 5'-phospho-2'-deoxyribonucleoside-DNA + H(+)</text>
        <dbReference type="Rhea" id="RHEA:76255"/>
        <dbReference type="Rhea" id="RHEA-COMP:13180"/>
        <dbReference type="Rhea" id="RHEA-COMP:18657"/>
        <dbReference type="ChEBI" id="CHEBI:15378"/>
        <dbReference type="ChEBI" id="CHEBI:136412"/>
        <dbReference type="ChEBI" id="CHEBI:195194"/>
        <dbReference type="ChEBI" id="CHEBI:195195"/>
    </reaction>
</comment>
<keyword evidence="11" id="KW-0227">DNA damage</keyword>
<feature type="domain" description="Helix-hairpin-helix DNA-binding motif class 1" evidence="22">
    <location>
        <begin position="110"/>
        <end position="129"/>
    </location>
</feature>
<evidence type="ECO:0000256" key="10">
    <source>
        <dbReference type="ARBA" id="ARBA00022705"/>
    </source>
</evidence>
<dbReference type="InterPro" id="IPR010996">
    <property type="entry name" value="HHH_MUS81"/>
</dbReference>
<dbReference type="NCBIfam" id="NF005928">
    <property type="entry name" value="PRK07945.1"/>
    <property type="match status" value="1"/>
</dbReference>
<dbReference type="Pfam" id="PF14792">
    <property type="entry name" value="DNA_pol_B_palm"/>
    <property type="match status" value="1"/>
</dbReference>
<proteinExistence type="predicted"/>
<evidence type="ECO:0000259" key="24">
    <source>
        <dbReference type="SMART" id="SM00483"/>
    </source>
</evidence>
<evidence type="ECO:0000256" key="21">
    <source>
        <dbReference type="ARBA" id="ARBA00049244"/>
    </source>
</evidence>
<evidence type="ECO:0000256" key="14">
    <source>
        <dbReference type="ARBA" id="ARBA00023053"/>
    </source>
</evidence>
<reference evidence="25 26" key="1">
    <citation type="submission" date="2017-09" db="EMBL/GenBank/DDBJ databases">
        <title>Depth-based differentiation of microbial function through sediment-hosted aquifers and enrichment of novel symbionts in the deep terrestrial subsurface.</title>
        <authorList>
            <person name="Probst A.J."/>
            <person name="Ladd B."/>
            <person name="Jarett J.K."/>
            <person name="Geller-Mcgrath D.E."/>
            <person name="Sieber C.M."/>
            <person name="Emerson J.B."/>
            <person name="Anantharaman K."/>
            <person name="Thomas B.C."/>
            <person name="Malmstrom R."/>
            <person name="Stieglmeier M."/>
            <person name="Klingl A."/>
            <person name="Woyke T."/>
            <person name="Ryan C.M."/>
            <person name="Banfield J.F."/>
        </authorList>
    </citation>
    <scope>NUCLEOTIDE SEQUENCE [LARGE SCALE GENOMIC DNA]</scope>
    <source>
        <strain evidence="25">CG_4_9_14_3_um_filter_33_16</strain>
    </source>
</reference>
<evidence type="ECO:0000256" key="15">
    <source>
        <dbReference type="ARBA" id="ARBA00023204"/>
    </source>
</evidence>
<dbReference type="Gene3D" id="1.10.150.20">
    <property type="entry name" value="5' to 3' exonuclease, C-terminal subdomain"/>
    <property type="match status" value="1"/>
</dbReference>
<dbReference type="SMART" id="SM00481">
    <property type="entry name" value="POLIIIAc"/>
    <property type="match status" value="1"/>
</dbReference>
<dbReference type="SMART" id="SM00483">
    <property type="entry name" value="POLXc"/>
    <property type="match status" value="1"/>
</dbReference>
<dbReference type="SMART" id="SM00278">
    <property type="entry name" value="HhH1"/>
    <property type="match status" value="3"/>
</dbReference>
<dbReference type="InterPro" id="IPR003141">
    <property type="entry name" value="Pol/His_phosphatase_N"/>
</dbReference>
<dbReference type="CDD" id="cd07436">
    <property type="entry name" value="PHP_PolX"/>
    <property type="match status" value="1"/>
</dbReference>
<dbReference type="PANTHER" id="PTHR36928">
    <property type="entry name" value="PHOSPHATASE YCDX-RELATED"/>
    <property type="match status" value="1"/>
</dbReference>
<evidence type="ECO:0000256" key="18">
    <source>
        <dbReference type="ARBA" id="ARBA00044632"/>
    </source>
</evidence>
<dbReference type="EMBL" id="PFTV01000178">
    <property type="protein sequence ID" value="PJB55814.1"/>
    <property type="molecule type" value="Genomic_DNA"/>
</dbReference>
<dbReference type="CDD" id="cd00141">
    <property type="entry name" value="NT_POLXc"/>
    <property type="match status" value="1"/>
</dbReference>
<dbReference type="Proteomes" id="UP000228560">
    <property type="component" value="Unassembled WGS sequence"/>
</dbReference>
<keyword evidence="14" id="KW-0915">Sodium</keyword>
<comment type="cofactor">
    <cofactor evidence="1">
        <name>Mg(2+)</name>
        <dbReference type="ChEBI" id="CHEBI:18420"/>
    </cofactor>
</comment>
<evidence type="ECO:0000256" key="2">
    <source>
        <dbReference type="ARBA" id="ARBA00004496"/>
    </source>
</evidence>
<dbReference type="AlphaFoldDB" id="A0A2M8C9S9"/>
<dbReference type="GO" id="GO:0003677">
    <property type="term" value="F:DNA binding"/>
    <property type="evidence" value="ECO:0007669"/>
    <property type="project" value="InterPro"/>
</dbReference>
<evidence type="ECO:0000256" key="13">
    <source>
        <dbReference type="ARBA" id="ARBA00022932"/>
    </source>
</evidence>
<keyword evidence="8" id="KW-0808">Transferase</keyword>
<dbReference type="PIRSF" id="PIRSF005047">
    <property type="entry name" value="UCP005047_YshC"/>
    <property type="match status" value="1"/>
</dbReference>
<evidence type="ECO:0000256" key="17">
    <source>
        <dbReference type="ARBA" id="ARBA00035726"/>
    </source>
</evidence>
<evidence type="ECO:0000259" key="22">
    <source>
        <dbReference type="SMART" id="SM00278"/>
    </source>
</evidence>
<evidence type="ECO:0000256" key="12">
    <source>
        <dbReference type="ARBA" id="ARBA00022843"/>
    </source>
</evidence>
<evidence type="ECO:0000256" key="20">
    <source>
        <dbReference type="ARBA" id="ARBA00045548"/>
    </source>
</evidence>
<dbReference type="GO" id="GO:0008270">
    <property type="term" value="F:zinc ion binding"/>
    <property type="evidence" value="ECO:0007669"/>
    <property type="project" value="TreeGrafter"/>
</dbReference>
<dbReference type="Pfam" id="PF14520">
    <property type="entry name" value="HHH_5"/>
    <property type="match status" value="1"/>
</dbReference>
<dbReference type="Pfam" id="PF14716">
    <property type="entry name" value="HHH_8"/>
    <property type="match status" value="1"/>
</dbReference>
<evidence type="ECO:0000256" key="5">
    <source>
        <dbReference type="ARBA" id="ARBA00020020"/>
    </source>
</evidence>
<organism evidence="25 26">
    <name type="scientific">Candidatus Infernicultor aquiphilus</name>
    <dbReference type="NCBI Taxonomy" id="1805029"/>
    <lineage>
        <taxon>Bacteria</taxon>
        <taxon>Pseudomonadati</taxon>
        <taxon>Atribacterota</taxon>
        <taxon>Candidatus Phoenicimicrobiia</taxon>
        <taxon>Candidatus Pheonicimicrobiales</taxon>
        <taxon>Candidatus Phoenicimicrobiaceae</taxon>
        <taxon>Candidatus Infernicultor</taxon>
    </lineage>
</organism>
<keyword evidence="6" id="KW-0488">Methylation</keyword>
<evidence type="ECO:0000313" key="25">
    <source>
        <dbReference type="EMBL" id="PJB55814.1"/>
    </source>
</evidence>
<dbReference type="EC" id="2.7.7.7" evidence="3"/>
<dbReference type="GO" id="GO:0042578">
    <property type="term" value="F:phosphoric ester hydrolase activity"/>
    <property type="evidence" value="ECO:0007669"/>
    <property type="project" value="TreeGrafter"/>
</dbReference>
<dbReference type="GO" id="GO:0006281">
    <property type="term" value="P:DNA repair"/>
    <property type="evidence" value="ECO:0007669"/>
    <property type="project" value="UniProtKB-KW"/>
</dbReference>
<sequence length="558" mass="63276">LKIKEENPFKIRAYEKITLVLENLPIDIETIYHQGGLNNIPGVGTGIAKKIEEFLTTGKLEYYEKLKETIPSGVIELLDISEVGPKTAKLLYEELGVDNIEKLEKAVKEHRIKDLPGMGEKSETNILRGIELYKRRKERFLLGRALPLAEEMVESLSQLKETDKISFAGSLRRKKETIGDIDILITSQNPEKIMRTFTSLPQVREILAEGPTKSSIITKDDLHIDVRVVEPISFGAALQYFTGSKAHNIKLRELALKRGLKINEYGVFEVESGNRIAGEKEEEVYQALNLPFIPPELREDRGEIEAAQEKKLPQLIEYSQIRGDLHLHTKWSDGAHTIRQMAEAAKKRGYKYIAITDHSQSLKIAGGLTEKRLREQMEEIQKLNQELKDFTILSGIEVDIKSDGSLDFSDEMLSKLDVVIAAIHSGFKQESKIITERIIKAMQNRLVNILAHPTGRLIGFRESYQVDMNEMIKVAAETGTILEINAYPERLDLNDVYCRMAKDKGVQLAIETDAHSIDGLEFMNLGVDVARRGWLEEKDIVNTLPLNELLKRLKINNK</sequence>
<dbReference type="Gene3D" id="3.30.210.10">
    <property type="entry name" value="DNA polymerase, thumb domain"/>
    <property type="match status" value="1"/>
</dbReference>
<dbReference type="GO" id="GO:0140078">
    <property type="term" value="F:class I DNA-(apurinic or apyrimidinic site) endonuclease activity"/>
    <property type="evidence" value="ECO:0007669"/>
    <property type="project" value="UniProtKB-EC"/>
</dbReference>
<dbReference type="Gene3D" id="3.20.20.140">
    <property type="entry name" value="Metal-dependent hydrolases"/>
    <property type="match status" value="1"/>
</dbReference>
<dbReference type="InterPro" id="IPR029398">
    <property type="entry name" value="PolB_thumb"/>
</dbReference>
<evidence type="ECO:0000256" key="11">
    <source>
        <dbReference type="ARBA" id="ARBA00022763"/>
    </source>
</evidence>
<keyword evidence="15" id="KW-0234">DNA repair</keyword>
<dbReference type="InterPro" id="IPR047967">
    <property type="entry name" value="PolX_PHP"/>
</dbReference>
<dbReference type="Pfam" id="PF02811">
    <property type="entry name" value="PHP"/>
    <property type="match status" value="1"/>
</dbReference>
<feature type="domain" description="Helix-hairpin-helix DNA-binding motif class 1" evidence="22">
    <location>
        <begin position="75"/>
        <end position="94"/>
    </location>
</feature>
<evidence type="ECO:0000256" key="3">
    <source>
        <dbReference type="ARBA" id="ARBA00012417"/>
    </source>
</evidence>
<dbReference type="InterPro" id="IPR022311">
    <property type="entry name" value="PolX-like"/>
</dbReference>
<dbReference type="Gene3D" id="3.30.460.10">
    <property type="entry name" value="Beta Polymerase, domain 2"/>
    <property type="match status" value="1"/>
</dbReference>
<evidence type="ECO:0000256" key="1">
    <source>
        <dbReference type="ARBA" id="ARBA00001946"/>
    </source>
</evidence>
<feature type="non-terminal residue" evidence="25">
    <location>
        <position position="1"/>
    </location>
</feature>
<dbReference type="SUPFAM" id="SSF81301">
    <property type="entry name" value="Nucleotidyltransferase"/>
    <property type="match status" value="1"/>
</dbReference>
<evidence type="ECO:0000256" key="16">
    <source>
        <dbReference type="ARBA" id="ARBA00035717"/>
    </source>
</evidence>
<dbReference type="InterPro" id="IPR010994">
    <property type="entry name" value="RuvA_2-like"/>
</dbReference>
<keyword evidence="10" id="KW-0235">DNA replication</keyword>
<evidence type="ECO:0000256" key="6">
    <source>
        <dbReference type="ARBA" id="ARBA00022481"/>
    </source>
</evidence>
<evidence type="ECO:0000259" key="23">
    <source>
        <dbReference type="SMART" id="SM00481"/>
    </source>
</evidence>
<name>A0A2M8C9S9_9BACT</name>
<dbReference type="InterPro" id="IPR003583">
    <property type="entry name" value="Hlx-hairpin-Hlx_DNA-bd_motif"/>
</dbReference>
<dbReference type="SUPFAM" id="SSF89550">
    <property type="entry name" value="PHP domain-like"/>
    <property type="match status" value="1"/>
</dbReference>
<comment type="catalytic activity">
    <reaction evidence="21">
        <text>DNA(n) + a 2'-deoxyribonucleoside 5'-triphosphate = DNA(n+1) + diphosphate</text>
        <dbReference type="Rhea" id="RHEA:22508"/>
        <dbReference type="Rhea" id="RHEA-COMP:17339"/>
        <dbReference type="Rhea" id="RHEA-COMP:17340"/>
        <dbReference type="ChEBI" id="CHEBI:33019"/>
        <dbReference type="ChEBI" id="CHEBI:61560"/>
        <dbReference type="ChEBI" id="CHEBI:173112"/>
        <dbReference type="EC" id="2.7.7.7"/>
    </reaction>
</comment>
<dbReference type="NCBIfam" id="NF006375">
    <property type="entry name" value="PRK08609.1"/>
    <property type="match status" value="1"/>
</dbReference>
<dbReference type="FunFam" id="3.20.20.140:FF:000047">
    <property type="entry name" value="PHP domain-containing protein"/>
    <property type="match status" value="1"/>
</dbReference>
<dbReference type="InterPro" id="IPR002054">
    <property type="entry name" value="DNA-dir_DNA_pol_X"/>
</dbReference>
<evidence type="ECO:0000256" key="8">
    <source>
        <dbReference type="ARBA" id="ARBA00022679"/>
    </source>
</evidence>
<dbReference type="SUPFAM" id="SSF47781">
    <property type="entry name" value="RuvA domain 2-like"/>
    <property type="match status" value="1"/>
</dbReference>
<evidence type="ECO:0000256" key="9">
    <source>
        <dbReference type="ARBA" id="ARBA00022695"/>
    </source>
</evidence>
<comment type="caution">
    <text evidence="25">The sequence shown here is derived from an EMBL/GenBank/DDBJ whole genome shotgun (WGS) entry which is preliminary data.</text>
</comment>
<dbReference type="GO" id="GO:0003887">
    <property type="term" value="F:DNA-directed DNA polymerase activity"/>
    <property type="evidence" value="ECO:0007669"/>
    <property type="project" value="UniProtKB-KW"/>
</dbReference>
<keyword evidence="12" id="KW-0832">Ubl conjugation</keyword>
<evidence type="ECO:0000256" key="7">
    <source>
        <dbReference type="ARBA" id="ARBA00022634"/>
    </source>
</evidence>
<dbReference type="InterPro" id="IPR028207">
    <property type="entry name" value="DNA_pol_B_palm_palm"/>
</dbReference>
<keyword evidence="13" id="KW-0239">DNA-directed DNA polymerase</keyword>
<dbReference type="InterPro" id="IPR016195">
    <property type="entry name" value="Pol/histidinol_Pase-like"/>
</dbReference>
<feature type="domain" description="Helix-hairpin-helix DNA-binding motif class 1" evidence="22">
    <location>
        <begin position="35"/>
        <end position="54"/>
    </location>
</feature>
<dbReference type="EC" id="4.2.99.18" evidence="4"/>
<feature type="domain" description="DNA-directed DNA polymerase X" evidence="24">
    <location>
        <begin position="1"/>
        <end position="299"/>
    </location>
</feature>
<dbReference type="InterPro" id="IPR027421">
    <property type="entry name" value="DNA_pol_lamdba_lyase_dom_sf"/>
</dbReference>